<dbReference type="KEGG" id="fiy:BN1229_v1_2228"/>
<keyword evidence="2" id="KW-1185">Reference proteome</keyword>
<proteinExistence type="predicted"/>
<dbReference type="Proteomes" id="UP000033187">
    <property type="component" value="Chromosome 1"/>
</dbReference>
<evidence type="ECO:0000313" key="1">
    <source>
        <dbReference type="EMBL" id="CPR19575.1"/>
    </source>
</evidence>
<evidence type="ECO:0000313" key="2">
    <source>
        <dbReference type="Proteomes" id="UP000033187"/>
    </source>
</evidence>
<dbReference type="AlphaFoldDB" id="A0A0D6JGM0"/>
<accession>A0A0D6JGM0</accession>
<reference evidence="2" key="1">
    <citation type="submission" date="2015-02" db="EMBL/GenBank/DDBJ databases">
        <authorList>
            <person name="Chooi Y.-H."/>
        </authorList>
    </citation>
    <scope>NUCLEOTIDE SEQUENCE [LARGE SCALE GENOMIC DNA]</scope>
    <source>
        <strain evidence="2">strain Y</strain>
    </source>
</reference>
<sequence length="93" mass="10237">MTSRANLGSSSRMSCCWRGLSVRPRRRPKERSSAGIPSPFCVVSPIAPTYVAQLFGEFGFISTAERVDFYFSLKIEQNGRNACAAAVQVRSTD</sequence>
<dbReference type="EMBL" id="LN829119">
    <property type="protein sequence ID" value="CPR19575.1"/>
    <property type="molecule type" value="Genomic_DNA"/>
</dbReference>
<name>A0A0D6JGM0_9HYPH</name>
<gene>
    <name evidence="1" type="ORF">YBN1229_v1_2228</name>
</gene>
<dbReference type="KEGG" id="fil:BN1229_v1_2229"/>
<organism evidence="1 2">
    <name type="scientific">Candidatus Filomicrobium marinum</name>
    <dbReference type="NCBI Taxonomy" id="1608628"/>
    <lineage>
        <taxon>Bacteria</taxon>
        <taxon>Pseudomonadati</taxon>
        <taxon>Pseudomonadota</taxon>
        <taxon>Alphaproteobacteria</taxon>
        <taxon>Hyphomicrobiales</taxon>
        <taxon>Hyphomicrobiaceae</taxon>
        <taxon>Filomicrobium</taxon>
    </lineage>
</organism>
<protein>
    <submittedName>
        <fullName evidence="1">Uncharacterized protein</fullName>
    </submittedName>
</protein>